<keyword evidence="1" id="KW-0732">Signal</keyword>
<name>A0A0N5A714_PARTI</name>
<keyword evidence="2" id="KW-1185">Reference proteome</keyword>
<feature type="chain" id="PRO_5005892772" evidence="1">
    <location>
        <begin position="26"/>
        <end position="167"/>
    </location>
</feature>
<sequence>MKIDTSKFFTISIILFLTEYESTSGRACYTSKVFTDMELRLQCKNNFSIKSMTVENCYLGFFYYNRCYLWDKIENQTSPGNYSFSGSKGVAWGISFYPKITITHNCSINGASHTNFRSCNFWLMDKCYACYKKTGHKCRIGVDLSKPSIDKSTCNTNLPNPYMQYYG</sequence>
<accession>A0A0N5A714</accession>
<dbReference type="Proteomes" id="UP000038045">
    <property type="component" value="Unplaced"/>
</dbReference>
<evidence type="ECO:0000313" key="3">
    <source>
        <dbReference type="WBParaSite" id="PTRK_0001780200.1"/>
    </source>
</evidence>
<dbReference type="WBParaSite" id="PTRK_0001780200.1">
    <property type="protein sequence ID" value="PTRK_0001780200.1"/>
    <property type="gene ID" value="PTRK_0001780200"/>
</dbReference>
<evidence type="ECO:0000256" key="1">
    <source>
        <dbReference type="SAM" id="SignalP"/>
    </source>
</evidence>
<reference evidence="3" key="1">
    <citation type="submission" date="2017-02" db="UniProtKB">
        <authorList>
            <consortium name="WormBaseParasite"/>
        </authorList>
    </citation>
    <scope>IDENTIFICATION</scope>
</reference>
<dbReference type="AlphaFoldDB" id="A0A0N5A714"/>
<organism evidence="2 3">
    <name type="scientific">Parastrongyloides trichosuri</name>
    <name type="common">Possum-specific nematode worm</name>
    <dbReference type="NCBI Taxonomy" id="131310"/>
    <lineage>
        <taxon>Eukaryota</taxon>
        <taxon>Metazoa</taxon>
        <taxon>Ecdysozoa</taxon>
        <taxon>Nematoda</taxon>
        <taxon>Chromadorea</taxon>
        <taxon>Rhabditida</taxon>
        <taxon>Tylenchina</taxon>
        <taxon>Panagrolaimomorpha</taxon>
        <taxon>Strongyloidoidea</taxon>
        <taxon>Strongyloididae</taxon>
        <taxon>Parastrongyloides</taxon>
    </lineage>
</organism>
<proteinExistence type="predicted"/>
<evidence type="ECO:0000313" key="2">
    <source>
        <dbReference type="Proteomes" id="UP000038045"/>
    </source>
</evidence>
<feature type="signal peptide" evidence="1">
    <location>
        <begin position="1"/>
        <end position="25"/>
    </location>
</feature>
<protein>
    <submittedName>
        <fullName evidence="3">CVNH domain-containing protein</fullName>
    </submittedName>
</protein>